<dbReference type="STRING" id="13249.T1HLU6"/>
<keyword evidence="3" id="KW-1133">Transmembrane helix</keyword>
<evidence type="ECO:0000313" key="6">
    <source>
        <dbReference type="Proteomes" id="UP000015103"/>
    </source>
</evidence>
<evidence type="ECO:0000256" key="4">
    <source>
        <dbReference type="ARBA" id="ARBA00023136"/>
    </source>
</evidence>
<dbReference type="VEuPathDB" id="VectorBase:RPRC005020"/>
<name>T1HLU6_RHOPR</name>
<dbReference type="GO" id="GO:0016020">
    <property type="term" value="C:membrane"/>
    <property type="evidence" value="ECO:0007669"/>
    <property type="project" value="UniProtKB-SubCell"/>
</dbReference>
<dbReference type="EnsemblMetazoa" id="RPRC005020-RA">
    <property type="protein sequence ID" value="RPRC005020-PA"/>
    <property type="gene ID" value="RPRC005020"/>
</dbReference>
<dbReference type="HOGENOM" id="CLU_1483795_0_0_1"/>
<reference evidence="5" key="1">
    <citation type="submission" date="2015-05" db="UniProtKB">
        <authorList>
            <consortium name="EnsemblMetazoa"/>
        </authorList>
    </citation>
    <scope>IDENTIFICATION</scope>
</reference>
<accession>T1HLU6</accession>
<sequence>MEELSYCIERGMREYLLESHWKVMIDDLQQGLQCCGFKSYEDWFKTIWIPIQSVRTDLDPMNSPVKEDGSLLVPIVPHSCCNPEVRIPCLHDTLQQNDTISQWSSAGGAASPFRDSIYIEGCHNGLLKGMMGALSSFNFLAALIIMIQVGVIIIAKYLQDFTSNRPVNTKLDVVESEKQPLI</sequence>
<dbReference type="EMBL" id="ACPB03004354">
    <property type="status" value="NOT_ANNOTATED_CDS"/>
    <property type="molecule type" value="Genomic_DNA"/>
</dbReference>
<keyword evidence="4" id="KW-0472">Membrane</keyword>
<protein>
    <submittedName>
        <fullName evidence="5">Uncharacterized protein</fullName>
    </submittedName>
</protein>
<dbReference type="InterPro" id="IPR018499">
    <property type="entry name" value="Tetraspanin/Peripherin"/>
</dbReference>
<dbReference type="SUPFAM" id="SSF48652">
    <property type="entry name" value="Tetraspanin"/>
    <property type="match status" value="1"/>
</dbReference>
<evidence type="ECO:0000256" key="3">
    <source>
        <dbReference type="ARBA" id="ARBA00022989"/>
    </source>
</evidence>
<dbReference type="Gene3D" id="1.10.1450.10">
    <property type="entry name" value="Tetraspanin"/>
    <property type="match status" value="1"/>
</dbReference>
<organism evidence="5 6">
    <name type="scientific">Rhodnius prolixus</name>
    <name type="common">Triatomid bug</name>
    <dbReference type="NCBI Taxonomy" id="13249"/>
    <lineage>
        <taxon>Eukaryota</taxon>
        <taxon>Metazoa</taxon>
        <taxon>Ecdysozoa</taxon>
        <taxon>Arthropoda</taxon>
        <taxon>Hexapoda</taxon>
        <taxon>Insecta</taxon>
        <taxon>Pterygota</taxon>
        <taxon>Neoptera</taxon>
        <taxon>Paraneoptera</taxon>
        <taxon>Hemiptera</taxon>
        <taxon>Heteroptera</taxon>
        <taxon>Panheteroptera</taxon>
        <taxon>Cimicomorpha</taxon>
        <taxon>Reduviidae</taxon>
        <taxon>Triatominae</taxon>
        <taxon>Rhodnius</taxon>
    </lineage>
</organism>
<dbReference type="AlphaFoldDB" id="T1HLU6"/>
<dbReference type="InParanoid" id="T1HLU6"/>
<keyword evidence="2" id="KW-0812">Transmembrane</keyword>
<keyword evidence="6" id="KW-1185">Reference proteome</keyword>
<proteinExistence type="predicted"/>
<evidence type="ECO:0000256" key="2">
    <source>
        <dbReference type="ARBA" id="ARBA00022692"/>
    </source>
</evidence>
<comment type="subcellular location">
    <subcellularLocation>
        <location evidence="1">Membrane</location>
        <topology evidence="1">Multi-pass membrane protein</topology>
    </subcellularLocation>
</comment>
<evidence type="ECO:0000256" key="1">
    <source>
        <dbReference type="ARBA" id="ARBA00004141"/>
    </source>
</evidence>
<evidence type="ECO:0000313" key="5">
    <source>
        <dbReference type="EnsemblMetazoa" id="RPRC005020-PA"/>
    </source>
</evidence>
<dbReference type="Proteomes" id="UP000015103">
    <property type="component" value="Unassembled WGS sequence"/>
</dbReference>
<dbReference type="InterPro" id="IPR008952">
    <property type="entry name" value="Tetraspanin_EC2_sf"/>
</dbReference>
<dbReference type="eggNOG" id="KOG3882">
    <property type="taxonomic scope" value="Eukaryota"/>
</dbReference>
<dbReference type="Pfam" id="PF00335">
    <property type="entry name" value="Tetraspanin"/>
    <property type="match status" value="1"/>
</dbReference>